<dbReference type="Proteomes" id="UP000828390">
    <property type="component" value="Unassembled WGS sequence"/>
</dbReference>
<reference evidence="1" key="2">
    <citation type="submission" date="2020-11" db="EMBL/GenBank/DDBJ databases">
        <authorList>
            <person name="McCartney M.A."/>
            <person name="Auch B."/>
            <person name="Kono T."/>
            <person name="Mallez S."/>
            <person name="Becker A."/>
            <person name="Gohl D.M."/>
            <person name="Silverstein K.A.T."/>
            <person name="Koren S."/>
            <person name="Bechman K.B."/>
            <person name="Herman A."/>
            <person name="Abrahante J.E."/>
            <person name="Garbe J."/>
        </authorList>
    </citation>
    <scope>NUCLEOTIDE SEQUENCE</scope>
    <source>
        <strain evidence="1">Duluth1</strain>
        <tissue evidence="1">Whole animal</tissue>
    </source>
</reference>
<reference evidence="1" key="1">
    <citation type="journal article" date="2019" name="bioRxiv">
        <title>The Genome of the Zebra Mussel, Dreissena polymorpha: A Resource for Invasive Species Research.</title>
        <authorList>
            <person name="McCartney M.A."/>
            <person name="Auch B."/>
            <person name="Kono T."/>
            <person name="Mallez S."/>
            <person name="Zhang Y."/>
            <person name="Obille A."/>
            <person name="Becker A."/>
            <person name="Abrahante J.E."/>
            <person name="Garbe J."/>
            <person name="Badalamenti J.P."/>
            <person name="Herman A."/>
            <person name="Mangelson H."/>
            <person name="Liachko I."/>
            <person name="Sullivan S."/>
            <person name="Sone E.D."/>
            <person name="Koren S."/>
            <person name="Silverstein K.A.T."/>
            <person name="Beckman K.B."/>
            <person name="Gohl D.M."/>
        </authorList>
    </citation>
    <scope>NUCLEOTIDE SEQUENCE</scope>
    <source>
        <strain evidence="1">Duluth1</strain>
        <tissue evidence="1">Whole animal</tissue>
    </source>
</reference>
<sequence length="50" mass="5709">MRKWVLCHKPQDKLQLSLRIGAVLTGTTLSAYETLQHDFKADRVDPVKTV</sequence>
<keyword evidence="2" id="KW-1185">Reference proteome</keyword>
<accession>A0A9D4GMV1</accession>
<dbReference type="AlphaFoldDB" id="A0A9D4GMV1"/>
<evidence type="ECO:0000313" key="2">
    <source>
        <dbReference type="Proteomes" id="UP000828390"/>
    </source>
</evidence>
<gene>
    <name evidence="1" type="ORF">DPMN_121833</name>
</gene>
<organism evidence="1 2">
    <name type="scientific">Dreissena polymorpha</name>
    <name type="common">Zebra mussel</name>
    <name type="synonym">Mytilus polymorpha</name>
    <dbReference type="NCBI Taxonomy" id="45954"/>
    <lineage>
        <taxon>Eukaryota</taxon>
        <taxon>Metazoa</taxon>
        <taxon>Spiralia</taxon>
        <taxon>Lophotrochozoa</taxon>
        <taxon>Mollusca</taxon>
        <taxon>Bivalvia</taxon>
        <taxon>Autobranchia</taxon>
        <taxon>Heteroconchia</taxon>
        <taxon>Euheterodonta</taxon>
        <taxon>Imparidentia</taxon>
        <taxon>Neoheterodontei</taxon>
        <taxon>Myida</taxon>
        <taxon>Dreissenoidea</taxon>
        <taxon>Dreissenidae</taxon>
        <taxon>Dreissena</taxon>
    </lineage>
</organism>
<comment type="caution">
    <text evidence="1">The sequence shown here is derived from an EMBL/GenBank/DDBJ whole genome shotgun (WGS) entry which is preliminary data.</text>
</comment>
<name>A0A9D4GMV1_DREPO</name>
<proteinExistence type="predicted"/>
<evidence type="ECO:0000313" key="1">
    <source>
        <dbReference type="EMBL" id="KAH3820089.1"/>
    </source>
</evidence>
<dbReference type="EMBL" id="JAIWYP010000005">
    <property type="protein sequence ID" value="KAH3820089.1"/>
    <property type="molecule type" value="Genomic_DNA"/>
</dbReference>
<protein>
    <submittedName>
        <fullName evidence="1">Uncharacterized protein</fullName>
    </submittedName>
</protein>